<feature type="compositionally biased region" description="Basic residues" evidence="10">
    <location>
        <begin position="371"/>
        <end position="385"/>
    </location>
</feature>
<feature type="domain" description="Helicase ATP-binding" evidence="11">
    <location>
        <begin position="846"/>
        <end position="1018"/>
    </location>
</feature>
<name>A0A086T5V0_HAPC1</name>
<dbReference type="PANTHER" id="PTHR45623:SF17">
    <property type="entry name" value="CHROMODOMAIN-HELICASE-DNA-BINDING PROTEIN 3-RELATED"/>
    <property type="match status" value="1"/>
</dbReference>
<feature type="compositionally biased region" description="Basic and acidic residues" evidence="10">
    <location>
        <begin position="1561"/>
        <end position="1578"/>
    </location>
</feature>
<dbReference type="InterPro" id="IPR014001">
    <property type="entry name" value="Helicase_ATP-bd"/>
</dbReference>
<dbReference type="PROSITE" id="PS01359">
    <property type="entry name" value="ZF_PHD_1"/>
    <property type="match status" value="1"/>
</dbReference>
<dbReference type="GO" id="GO:0042393">
    <property type="term" value="F:histone binding"/>
    <property type="evidence" value="ECO:0007669"/>
    <property type="project" value="TreeGrafter"/>
</dbReference>
<dbReference type="CDD" id="cd17919">
    <property type="entry name" value="DEXHc_Snf"/>
    <property type="match status" value="1"/>
</dbReference>
<comment type="subcellular location">
    <subcellularLocation>
        <location evidence="1">Nucleus</location>
    </subcellularLocation>
</comment>
<feature type="region of interest" description="Disordered" evidence="10">
    <location>
        <begin position="1405"/>
        <end position="1619"/>
    </location>
</feature>
<accession>A0A086T5V0</accession>
<comment type="subunit">
    <text evidence="2">Component of the NuA4 histone acetyltransferase complex.</text>
</comment>
<dbReference type="PROSITE" id="PS51194">
    <property type="entry name" value="HELICASE_CTER"/>
    <property type="match status" value="1"/>
</dbReference>
<dbReference type="SMART" id="SM00249">
    <property type="entry name" value="PHD"/>
    <property type="match status" value="2"/>
</dbReference>
<evidence type="ECO:0000256" key="4">
    <source>
        <dbReference type="ARBA" id="ARBA00022741"/>
    </source>
</evidence>
<dbReference type="GO" id="GO:0003677">
    <property type="term" value="F:DNA binding"/>
    <property type="evidence" value="ECO:0007669"/>
    <property type="project" value="TreeGrafter"/>
</dbReference>
<dbReference type="GO" id="GO:0000785">
    <property type="term" value="C:chromatin"/>
    <property type="evidence" value="ECO:0007669"/>
    <property type="project" value="TreeGrafter"/>
</dbReference>
<dbReference type="InterPro" id="IPR001965">
    <property type="entry name" value="Znf_PHD"/>
</dbReference>
<dbReference type="GO" id="GO:0003682">
    <property type="term" value="F:chromatin binding"/>
    <property type="evidence" value="ECO:0007669"/>
    <property type="project" value="TreeGrafter"/>
</dbReference>
<sequence length="1619" mass="180856">MSLSCHRDPTANKNDQMDGEHGLEQTVASREAETPPPRPPEPAELDMSFDFVTRDAGFKGAADMTQTADSDNGDLVNGDVPEKAIHQAHMEPQDVVDGVAPTPPKPTDATPPPSPLTGNVAPASDNGKDHGDVDKLQQPEAKESAEAKESVEAEVSALPPRANHRVEVIISGIPLDQQEQYEEVRSNTIEKVNRLDTTEQGQACFHVDFADGREELVTYDNLMSYRNGQAALYHYYNPAMEAFGKRKRNADDADEWHSDAADSTSDDMNVDEDDEPLPKRRRGTKSHSALQRPSRAASTRQNSRRRSLPSDDEEDDLSKDEPQPRRSNRAPKPRFKTQDQDELQGDEPSSNENDPDAAPFITSDIIGPQKTRPRPLRANVRRLARPTRQMSPDSDIEFEAPRRSNRATRNQLDMRDDVLMEDDVLYLDEGKSPNFPKVISVREVFQPTDPNSAFGSAHIDSCHTCGGSKQKGQLVCCQGCSLSFHKNCIGYRSAREHIVTKVGDADFVFQCKYCIGLYRKKDANAPKYDMCQVCKEPGKACAAWSEKKTSRQEAKLREENGGVDPITPVSPDLVNNPELLLFRCMQCHRGWHIEHLPPTGKGSTGTDIRSERLKDYSIDWACNDCSSARLKVQRLVAWRPAHGQSPSDSSQAGRPSLADLDEDNKEYLVKWESSSYAHCTWKPSAWVFGITTAAMRKAFAKRDAEKSMLHYTTQDAVPEEYLVPDVILNVKMDGSTFVRSQLKKDELNQISKIKKIYVKFQGLGYDEVVWDTPPKPEGSQAIYDAFVRAYSDYLDGKFFEYVPYPRLRERLREYRTTKFEEVDKQPSGLQRGKLMQYQIEGLNWLLENFHKGTSVVLADEMGLGKTVQVISLVASLVQDKPNIWPFLIVVPNATCPNWRREFKQWTPDLRIVTYHGGRQSQEMAYKYELFPRGSNDMKAHVVIMSYDSAADPQTKVLFKNVHWAGLVVDEGQRLKNDQNLLYSALRSMRIPFRLLLTGTPLQNNKRELFNLLQFIDDGQDAAKLDQEFAVLDKETLPKLHEKIRPFFLRRTKAGVLKFLPPMAQIIVPVTMTVLQEKLSKSIMAKNPQLIKSMFANGRLNKQERGSLNNILMQLRKCLCHPFIYSDAIEERHHDQAVLHQNLVEASAKLILLQLMLPKLKEAGHRVLIFSQFLQQLDIMEDFLGGLGYEFRRLDGQISSMEKQKRIDAFNAPDSDVFVFLLSTRAGGVGINLAKADTVIIMDPDFNPHQDMQALSRAHRIGQSKSVLCFQLVTKDSVEERIMQIGRKKMALDHALIESMDDDEIGGDDLESILKHGAQALFSDDYQKQAIHYDSASVDKLLDRSHMKKPEPSAEGSAETQFNYAQVWSNEKSGFEDGLGTGEDDAPVPINSSVWDRIIAQREEEARKEAEANREVLGRGGRRRTTVGNYKTATSDAMGLTGEQEPDSDISDAYSGAESADESDDAAVSDNKGKRRKTAPAPPPAQNKILAGTPTKNTRSKKNAINSKTKQTPKTKPTPPPRRNNSQPSPAGARGAQPSTPIRKKASGVRGAQSLPTPAKTPPRDQEKRRPGPAAERKASKGPGGQETGLAASRRQAQESTLPAPSSPVSVATSDSVLNL</sequence>
<keyword evidence="9" id="KW-0539">Nucleus</keyword>
<evidence type="ECO:0000256" key="1">
    <source>
        <dbReference type="ARBA" id="ARBA00004123"/>
    </source>
</evidence>
<feature type="compositionally biased region" description="Basic and acidic residues" evidence="10">
    <location>
        <begin position="80"/>
        <end position="92"/>
    </location>
</feature>
<evidence type="ECO:0000256" key="3">
    <source>
        <dbReference type="ARBA" id="ARBA00022723"/>
    </source>
</evidence>
<dbReference type="InterPro" id="IPR001650">
    <property type="entry name" value="Helicase_C-like"/>
</dbReference>
<dbReference type="InterPro" id="IPR027417">
    <property type="entry name" value="P-loop_NTPase"/>
</dbReference>
<dbReference type="InterPro" id="IPR000330">
    <property type="entry name" value="SNF2_N"/>
</dbReference>
<dbReference type="InterPro" id="IPR055565">
    <property type="entry name" value="DUF7141"/>
</dbReference>
<dbReference type="STRING" id="857340.A0A086T5V0"/>
<dbReference type="SUPFAM" id="SSF54160">
    <property type="entry name" value="Chromo domain-like"/>
    <property type="match status" value="1"/>
</dbReference>
<gene>
    <name evidence="13" type="ORF">ACRE_044790</name>
</gene>
<dbReference type="CDD" id="cd15489">
    <property type="entry name" value="PHD_SF"/>
    <property type="match status" value="1"/>
</dbReference>
<dbReference type="SMART" id="SM00487">
    <property type="entry name" value="DEXDc"/>
    <property type="match status" value="1"/>
</dbReference>
<dbReference type="Gene3D" id="3.30.40.10">
    <property type="entry name" value="Zinc/RING finger domain, C3HC4 (zinc finger)"/>
    <property type="match status" value="1"/>
</dbReference>
<evidence type="ECO:0000313" key="13">
    <source>
        <dbReference type="EMBL" id="KFH44732.1"/>
    </source>
</evidence>
<keyword evidence="3" id="KW-0479">Metal-binding</keyword>
<feature type="compositionally biased region" description="Basic and acidic residues" evidence="10">
    <location>
        <begin position="126"/>
        <end position="151"/>
    </location>
</feature>
<dbReference type="HOGENOM" id="CLU_000315_18_0_1"/>
<dbReference type="PROSITE" id="PS51192">
    <property type="entry name" value="HELICASE_ATP_BIND_1"/>
    <property type="match status" value="1"/>
</dbReference>
<feature type="region of interest" description="Disordered" evidence="10">
    <location>
        <begin position="1"/>
        <end position="161"/>
    </location>
</feature>
<feature type="compositionally biased region" description="Basic and acidic residues" evidence="10">
    <location>
        <begin position="249"/>
        <end position="260"/>
    </location>
</feature>
<keyword evidence="6" id="KW-0378">Hydrolase</keyword>
<dbReference type="Gene3D" id="3.40.50.10810">
    <property type="entry name" value="Tandem AAA-ATPase domain"/>
    <property type="match status" value="1"/>
</dbReference>
<feature type="compositionally biased region" description="Polar residues" evidence="10">
    <location>
        <begin position="286"/>
        <end position="301"/>
    </location>
</feature>
<evidence type="ECO:0000256" key="5">
    <source>
        <dbReference type="ARBA" id="ARBA00022771"/>
    </source>
</evidence>
<feature type="domain" description="Helicase C-terminal" evidence="12">
    <location>
        <begin position="1151"/>
        <end position="1303"/>
    </location>
</feature>
<evidence type="ECO:0000256" key="9">
    <source>
        <dbReference type="ARBA" id="ARBA00023242"/>
    </source>
</evidence>
<feature type="compositionally biased region" description="Acidic residues" evidence="10">
    <location>
        <begin position="264"/>
        <end position="275"/>
    </location>
</feature>
<dbReference type="SUPFAM" id="SSF57903">
    <property type="entry name" value="FYVE/PHD zinc finger"/>
    <property type="match status" value="1"/>
</dbReference>
<organism evidence="13 14">
    <name type="scientific">Hapsidospora chrysogenum (strain ATCC 11550 / CBS 779.69 / DSM 880 / IAM 14645 / JCM 23072 / IMI 49137)</name>
    <name type="common">Acremonium chrysogenum</name>
    <dbReference type="NCBI Taxonomy" id="857340"/>
    <lineage>
        <taxon>Eukaryota</taxon>
        <taxon>Fungi</taxon>
        <taxon>Dikarya</taxon>
        <taxon>Ascomycota</taxon>
        <taxon>Pezizomycotina</taxon>
        <taxon>Sordariomycetes</taxon>
        <taxon>Hypocreomycetidae</taxon>
        <taxon>Hypocreales</taxon>
        <taxon>Bionectriaceae</taxon>
        <taxon>Hapsidospora</taxon>
    </lineage>
</organism>
<keyword evidence="7" id="KW-0862">Zinc</keyword>
<dbReference type="InterPro" id="IPR011011">
    <property type="entry name" value="Znf_FYVE_PHD"/>
</dbReference>
<dbReference type="Proteomes" id="UP000029964">
    <property type="component" value="Unassembled WGS sequence"/>
</dbReference>
<feature type="compositionally biased region" description="Basic and acidic residues" evidence="10">
    <location>
        <begin position="1405"/>
        <end position="1416"/>
    </location>
</feature>
<dbReference type="Pfam" id="PF23615">
    <property type="entry name" value="Chromo_MIT1"/>
    <property type="match status" value="1"/>
</dbReference>
<dbReference type="GO" id="GO:0008270">
    <property type="term" value="F:zinc ion binding"/>
    <property type="evidence" value="ECO:0007669"/>
    <property type="project" value="UniProtKB-KW"/>
</dbReference>
<evidence type="ECO:0000256" key="2">
    <source>
        <dbReference type="ARBA" id="ARBA00011353"/>
    </source>
</evidence>
<dbReference type="InterPro" id="IPR013083">
    <property type="entry name" value="Znf_RING/FYVE/PHD"/>
</dbReference>
<dbReference type="InterPro" id="IPR056616">
    <property type="entry name" value="Chromo_MIT1"/>
</dbReference>
<evidence type="ECO:0000313" key="14">
    <source>
        <dbReference type="Proteomes" id="UP000029964"/>
    </source>
</evidence>
<dbReference type="Gene3D" id="2.40.50.40">
    <property type="match status" value="1"/>
</dbReference>
<dbReference type="GO" id="GO:0005634">
    <property type="term" value="C:nucleus"/>
    <property type="evidence" value="ECO:0007669"/>
    <property type="project" value="UniProtKB-SubCell"/>
</dbReference>
<dbReference type="OrthoDB" id="5857104at2759"/>
<feature type="compositionally biased region" description="Basic and acidic residues" evidence="10">
    <location>
        <begin position="1"/>
        <end position="23"/>
    </location>
</feature>
<dbReference type="EMBL" id="JPKY01000043">
    <property type="protein sequence ID" value="KFH44732.1"/>
    <property type="molecule type" value="Genomic_DNA"/>
</dbReference>
<dbReference type="PANTHER" id="PTHR45623">
    <property type="entry name" value="CHROMODOMAIN-HELICASE-DNA-BINDING PROTEIN 3-RELATED-RELATED"/>
    <property type="match status" value="1"/>
</dbReference>
<dbReference type="CDD" id="cd18793">
    <property type="entry name" value="SF2_C_SNF"/>
    <property type="match status" value="1"/>
</dbReference>
<dbReference type="SUPFAM" id="SSF52540">
    <property type="entry name" value="P-loop containing nucleoside triphosphate hydrolases"/>
    <property type="match status" value="2"/>
</dbReference>
<evidence type="ECO:0000256" key="10">
    <source>
        <dbReference type="SAM" id="MobiDB-lite"/>
    </source>
</evidence>
<evidence type="ECO:0000256" key="8">
    <source>
        <dbReference type="ARBA" id="ARBA00022840"/>
    </source>
</evidence>
<dbReference type="InterPro" id="IPR041684">
    <property type="entry name" value="Znf-PHD-like"/>
</dbReference>
<keyword evidence="8" id="KW-0067">ATP-binding</keyword>
<dbReference type="Pfam" id="PF23614">
    <property type="entry name" value="DUF7141"/>
    <property type="match status" value="1"/>
</dbReference>
<dbReference type="Pfam" id="PF00271">
    <property type="entry name" value="Helicase_C"/>
    <property type="match status" value="1"/>
</dbReference>
<evidence type="ECO:0000256" key="6">
    <source>
        <dbReference type="ARBA" id="ARBA00022801"/>
    </source>
</evidence>
<feature type="compositionally biased region" description="Basic residues" evidence="10">
    <location>
        <begin position="326"/>
        <end position="335"/>
    </location>
</feature>
<keyword evidence="5" id="KW-0863">Zinc-finger</keyword>
<evidence type="ECO:0000256" key="7">
    <source>
        <dbReference type="ARBA" id="ARBA00022833"/>
    </source>
</evidence>
<dbReference type="GO" id="GO:0016887">
    <property type="term" value="F:ATP hydrolysis activity"/>
    <property type="evidence" value="ECO:0007669"/>
    <property type="project" value="TreeGrafter"/>
</dbReference>
<dbReference type="InterPro" id="IPR049730">
    <property type="entry name" value="SNF2/RAD54-like_C"/>
</dbReference>
<dbReference type="SMART" id="SM00490">
    <property type="entry name" value="HELICc"/>
    <property type="match status" value="1"/>
</dbReference>
<evidence type="ECO:0000259" key="11">
    <source>
        <dbReference type="PROSITE" id="PS51192"/>
    </source>
</evidence>
<protein>
    <submittedName>
        <fullName evidence="13">Chromatin remodeling factor-like protein</fullName>
    </submittedName>
</protein>
<dbReference type="InterPro" id="IPR019786">
    <property type="entry name" value="Zinc_finger_PHD-type_CS"/>
</dbReference>
<comment type="caution">
    <text evidence="13">The sequence shown here is derived from an EMBL/GenBank/DDBJ whole genome shotgun (WGS) entry which is preliminary data.</text>
</comment>
<dbReference type="GO" id="GO:0005524">
    <property type="term" value="F:ATP binding"/>
    <property type="evidence" value="ECO:0007669"/>
    <property type="project" value="UniProtKB-KW"/>
</dbReference>
<reference evidence="14" key="1">
    <citation type="journal article" date="2014" name="Genome Announc.">
        <title>Genome sequence and annotation of Acremonium chrysogenum, producer of the beta-lactam antibiotic cephalosporin C.</title>
        <authorList>
            <person name="Terfehr D."/>
            <person name="Dahlmann T.A."/>
            <person name="Specht T."/>
            <person name="Zadra I."/>
            <person name="Kuernsteiner H."/>
            <person name="Kueck U."/>
        </authorList>
    </citation>
    <scope>NUCLEOTIDE SEQUENCE [LARGE SCALE GENOMIC DNA]</scope>
    <source>
        <strain evidence="14">ATCC 11550 / CBS 779.69 / DSM 880 / IAM 14645 / JCM 23072 / IMI 49137</strain>
    </source>
</reference>
<proteinExistence type="predicted"/>
<keyword evidence="4" id="KW-0547">Nucleotide-binding</keyword>
<dbReference type="CDD" id="cd18660">
    <property type="entry name" value="CD1_tandem"/>
    <property type="match status" value="1"/>
</dbReference>
<evidence type="ECO:0000259" key="12">
    <source>
        <dbReference type="PROSITE" id="PS51194"/>
    </source>
</evidence>
<feature type="compositionally biased region" description="Pro residues" evidence="10">
    <location>
        <begin position="101"/>
        <end position="115"/>
    </location>
</feature>
<dbReference type="Pfam" id="PF15446">
    <property type="entry name" value="zf-PHD-like"/>
    <property type="match status" value="1"/>
</dbReference>
<dbReference type="Gene3D" id="3.40.50.300">
    <property type="entry name" value="P-loop containing nucleotide triphosphate hydrolases"/>
    <property type="match status" value="1"/>
</dbReference>
<dbReference type="InterPro" id="IPR038718">
    <property type="entry name" value="SNF2-like_sf"/>
</dbReference>
<dbReference type="Pfam" id="PF00176">
    <property type="entry name" value="SNF2-rel_dom"/>
    <property type="match status" value="1"/>
</dbReference>
<keyword evidence="14" id="KW-1185">Reference proteome</keyword>
<feature type="compositionally biased region" description="Low complexity" evidence="10">
    <location>
        <begin position="1599"/>
        <end position="1619"/>
    </location>
</feature>
<dbReference type="GO" id="GO:0140658">
    <property type="term" value="F:ATP-dependent chromatin remodeler activity"/>
    <property type="evidence" value="ECO:0007669"/>
    <property type="project" value="TreeGrafter"/>
</dbReference>
<feature type="region of interest" description="Disordered" evidence="10">
    <location>
        <begin position="246"/>
        <end position="396"/>
    </location>
</feature>
<dbReference type="InterPro" id="IPR016197">
    <property type="entry name" value="Chromo-like_dom_sf"/>
</dbReference>